<evidence type="ECO:0000313" key="2">
    <source>
        <dbReference type="EMBL" id="CAH3862658.1"/>
    </source>
</evidence>
<proteinExistence type="predicted"/>
<dbReference type="AlphaFoldDB" id="A0A9P0SFT1"/>
<gene>
    <name evidence="2" type="ORF">PIBRA_LOCUS474</name>
</gene>
<evidence type="ECO:0000313" key="3">
    <source>
        <dbReference type="Proteomes" id="UP001152562"/>
    </source>
</evidence>
<dbReference type="OrthoDB" id="6332063at2759"/>
<organism evidence="2 3">
    <name type="scientific">Pieris brassicae</name>
    <name type="common">White butterfly</name>
    <name type="synonym">Large white butterfly</name>
    <dbReference type="NCBI Taxonomy" id="7116"/>
    <lineage>
        <taxon>Eukaryota</taxon>
        <taxon>Metazoa</taxon>
        <taxon>Ecdysozoa</taxon>
        <taxon>Arthropoda</taxon>
        <taxon>Hexapoda</taxon>
        <taxon>Insecta</taxon>
        <taxon>Pterygota</taxon>
        <taxon>Neoptera</taxon>
        <taxon>Endopterygota</taxon>
        <taxon>Lepidoptera</taxon>
        <taxon>Glossata</taxon>
        <taxon>Ditrysia</taxon>
        <taxon>Papilionoidea</taxon>
        <taxon>Pieridae</taxon>
        <taxon>Pierinae</taxon>
        <taxon>Pieris</taxon>
    </lineage>
</organism>
<comment type="caution">
    <text evidence="2">The sequence shown here is derived from an EMBL/GenBank/DDBJ whole genome shotgun (WGS) entry which is preliminary data.</text>
</comment>
<keyword evidence="3" id="KW-1185">Reference proteome</keyword>
<feature type="chain" id="PRO_5040369666" description="Carboxypeptidase inhibitor" evidence="1">
    <location>
        <begin position="18"/>
        <end position="107"/>
    </location>
</feature>
<feature type="signal peptide" evidence="1">
    <location>
        <begin position="1"/>
        <end position="17"/>
    </location>
</feature>
<reference evidence="2" key="1">
    <citation type="submission" date="2022-05" db="EMBL/GenBank/DDBJ databases">
        <authorList>
            <person name="Okamura Y."/>
        </authorList>
    </citation>
    <scope>NUCLEOTIDE SEQUENCE</scope>
</reference>
<keyword evidence="1" id="KW-0732">Signal</keyword>
<name>A0A9P0SFT1_PIEBR</name>
<dbReference type="Proteomes" id="UP001152562">
    <property type="component" value="Unassembled WGS sequence"/>
</dbReference>
<sequence>MLKLTVLLMFCIVFVNTAENSYIINELPCLVANGECTKSEDCPTGVRQLTGYCPKQEKNGIKCCLSRTMSCRSRGGECVTFKCPKGLTFSRAKDCSHDETCCILVQK</sequence>
<accession>A0A9P0SFT1</accession>
<evidence type="ECO:0000256" key="1">
    <source>
        <dbReference type="SAM" id="SignalP"/>
    </source>
</evidence>
<protein>
    <recommendedName>
        <fullName evidence="4">Carboxypeptidase inhibitor</fullName>
    </recommendedName>
</protein>
<dbReference type="EMBL" id="CALOZG010000001">
    <property type="protein sequence ID" value="CAH3862658.1"/>
    <property type="molecule type" value="Genomic_DNA"/>
</dbReference>
<evidence type="ECO:0008006" key="4">
    <source>
        <dbReference type="Google" id="ProtNLM"/>
    </source>
</evidence>